<keyword evidence="3" id="KW-0812">Transmembrane</keyword>
<gene>
    <name evidence="5" type="ORF">E0H73_00155</name>
</gene>
<accession>A0A4R0KWI9</accession>
<keyword evidence="1" id="KW-0805">Transcription regulation</keyword>
<proteinExistence type="predicted"/>
<dbReference type="OrthoDB" id="5242431at2"/>
<feature type="domain" description="Putative zinc-finger" evidence="4">
    <location>
        <begin position="9"/>
        <end position="36"/>
    </location>
</feature>
<evidence type="ECO:0000313" key="6">
    <source>
        <dbReference type="Proteomes" id="UP000291144"/>
    </source>
</evidence>
<keyword evidence="3" id="KW-1133">Transmembrane helix</keyword>
<keyword evidence="3" id="KW-0472">Membrane</keyword>
<comment type="caution">
    <text evidence="5">The sequence shown here is derived from an EMBL/GenBank/DDBJ whole genome shotgun (WGS) entry which is preliminary data.</text>
</comment>
<organism evidence="5 6">
    <name type="scientific">Kribbella pittospori</name>
    <dbReference type="NCBI Taxonomy" id="722689"/>
    <lineage>
        <taxon>Bacteria</taxon>
        <taxon>Bacillati</taxon>
        <taxon>Actinomycetota</taxon>
        <taxon>Actinomycetes</taxon>
        <taxon>Propionibacteriales</taxon>
        <taxon>Kribbellaceae</taxon>
        <taxon>Kribbella</taxon>
    </lineage>
</organism>
<evidence type="ECO:0000256" key="3">
    <source>
        <dbReference type="SAM" id="Phobius"/>
    </source>
</evidence>
<keyword evidence="2" id="KW-0804">Transcription</keyword>
<dbReference type="Pfam" id="PF13490">
    <property type="entry name" value="zf-HC2"/>
    <property type="match status" value="1"/>
</dbReference>
<dbReference type="InterPro" id="IPR027383">
    <property type="entry name" value="Znf_put"/>
</dbReference>
<dbReference type="AlphaFoldDB" id="A0A4R0KWI9"/>
<dbReference type="RefSeq" id="WP_131349723.1">
    <property type="nucleotide sequence ID" value="NZ_SJKB01000001.1"/>
</dbReference>
<evidence type="ECO:0000313" key="5">
    <source>
        <dbReference type="EMBL" id="TCC65401.1"/>
    </source>
</evidence>
<dbReference type="Gene3D" id="1.10.10.1320">
    <property type="entry name" value="Anti-sigma factor, zinc-finger domain"/>
    <property type="match status" value="1"/>
</dbReference>
<dbReference type="Proteomes" id="UP000291144">
    <property type="component" value="Unassembled WGS sequence"/>
</dbReference>
<name>A0A4R0KWI9_9ACTN</name>
<evidence type="ECO:0000256" key="2">
    <source>
        <dbReference type="ARBA" id="ARBA00023163"/>
    </source>
</evidence>
<evidence type="ECO:0000256" key="1">
    <source>
        <dbReference type="ARBA" id="ARBA00023015"/>
    </source>
</evidence>
<keyword evidence="6" id="KW-1185">Reference proteome</keyword>
<dbReference type="EMBL" id="SJKB01000001">
    <property type="protein sequence ID" value="TCC65401.1"/>
    <property type="molecule type" value="Genomic_DNA"/>
</dbReference>
<evidence type="ECO:0000259" key="4">
    <source>
        <dbReference type="Pfam" id="PF13490"/>
    </source>
</evidence>
<dbReference type="InterPro" id="IPR041916">
    <property type="entry name" value="Anti_sigma_zinc_sf"/>
</dbReference>
<reference evidence="5 6" key="1">
    <citation type="submission" date="2019-02" db="EMBL/GenBank/DDBJ databases">
        <title>Kribbella capetownensis sp. nov. and Kribbella speibonae sp. nov., isolated from soil.</title>
        <authorList>
            <person name="Curtis S.M."/>
            <person name="Norton I."/>
            <person name="Everest G.J."/>
            <person name="Meyers P.R."/>
        </authorList>
    </citation>
    <scope>NUCLEOTIDE SEQUENCE [LARGE SCALE GENOMIC DNA]</scope>
    <source>
        <strain evidence="5 6">NRRL B-24813</strain>
    </source>
</reference>
<protein>
    <submittedName>
        <fullName evidence="5">Zf-HC2 domain-containing protein</fullName>
    </submittedName>
</protein>
<sequence length="206" mass="21849">MKCPETIAIGAYVLGALDSAERHATDQHLRTCASCREALLQFAPLPGLLHSVPPEDLEAEDPAPLPLPLPPRPVRRTRRWILAAAATVAVVAAGGVVGWQAIDTPDSATWTATNGVGGIDTTAELTSKGWGTDIQLRMTDLNPGEHCELLVHGRDGSVETAGWWATTSTYKANVPASTSIPLKDIERLEVVTSGNTVLSTVSPETR</sequence>
<feature type="transmembrane region" description="Helical" evidence="3">
    <location>
        <begin position="80"/>
        <end position="102"/>
    </location>
</feature>